<dbReference type="AlphaFoldDB" id="G5HMF5"/>
<sequence length="192" mass="22365">MKETIYGNGNRRELLCRILSINIFCTIALANTTSGAGSLQVIFILISKLFIVVTIFFSLFYIFKCYGALVSKYIMLPFIFVAYICIVYLVHNYEFSISSLITSFLLYFSYAITLDHKNYFEILPDWIIFGGYGLVIYYIYSYRGIMTLFRSMQMSSIDNVLVQKNILAFCMAITILMCAYKVMYENKKNIYY</sequence>
<evidence type="ECO:0000313" key="2">
    <source>
        <dbReference type="EMBL" id="EHE97663.1"/>
    </source>
</evidence>
<feature type="transmembrane region" description="Helical" evidence="1">
    <location>
        <begin position="97"/>
        <end position="114"/>
    </location>
</feature>
<proteinExistence type="predicted"/>
<keyword evidence="1" id="KW-0472">Membrane</keyword>
<keyword evidence="1" id="KW-1133">Transmembrane helix</keyword>
<feature type="transmembrane region" description="Helical" evidence="1">
    <location>
        <begin position="166"/>
        <end position="184"/>
    </location>
</feature>
<dbReference type="HOGENOM" id="CLU_1412998_0_0_9"/>
<dbReference type="PATRIC" id="fig|742733.3.peg.3909"/>
<feature type="transmembrane region" description="Helical" evidence="1">
    <location>
        <begin position="39"/>
        <end position="61"/>
    </location>
</feature>
<keyword evidence="1" id="KW-0812">Transmembrane</keyword>
<name>G5HMF5_9FIRM</name>
<evidence type="ECO:0000256" key="1">
    <source>
        <dbReference type="SAM" id="Phobius"/>
    </source>
</evidence>
<feature type="transmembrane region" description="Helical" evidence="1">
    <location>
        <begin position="14"/>
        <end position="33"/>
    </location>
</feature>
<reference evidence="2 3" key="1">
    <citation type="submission" date="2011-08" db="EMBL/GenBank/DDBJ databases">
        <title>The Genome Sequence of Clostridium citroniae WAL-17108.</title>
        <authorList>
            <consortium name="The Broad Institute Genome Sequencing Platform"/>
            <person name="Earl A."/>
            <person name="Ward D."/>
            <person name="Feldgarden M."/>
            <person name="Gevers D."/>
            <person name="Finegold S.M."/>
            <person name="Summanen P.H."/>
            <person name="Molitoris D.R."/>
            <person name="Vaisanen M.L."/>
            <person name="Daigneault M."/>
            <person name="Allen-Vercoe E."/>
            <person name="Young S.K."/>
            <person name="Zeng Q."/>
            <person name="Gargeya S."/>
            <person name="Fitzgerald M."/>
            <person name="Haas B."/>
            <person name="Abouelleil A."/>
            <person name="Alvarado L."/>
            <person name="Arachchi H.M."/>
            <person name="Berlin A."/>
            <person name="Brown A."/>
            <person name="Chapman S.B."/>
            <person name="Chen Z."/>
            <person name="Dunbar C."/>
            <person name="Freedman E."/>
            <person name="Gearin G."/>
            <person name="Gellesch M."/>
            <person name="Goldberg J."/>
            <person name="Griggs A."/>
            <person name="Gujja S."/>
            <person name="Heiman D."/>
            <person name="Howarth C."/>
            <person name="Larson L."/>
            <person name="Lui A."/>
            <person name="MacDonald P.J.P."/>
            <person name="Montmayeur A."/>
            <person name="Murphy C."/>
            <person name="Neiman D."/>
            <person name="Pearson M."/>
            <person name="Priest M."/>
            <person name="Roberts A."/>
            <person name="Saif S."/>
            <person name="Shea T."/>
            <person name="Shenoy N."/>
            <person name="Sisk P."/>
            <person name="Stolte C."/>
            <person name="Sykes S."/>
            <person name="Wortman J."/>
            <person name="Nusbaum C."/>
            <person name="Birren B."/>
        </authorList>
    </citation>
    <scope>NUCLEOTIDE SEQUENCE [LARGE SCALE GENOMIC DNA]</scope>
    <source>
        <strain evidence="2 3">WAL-17108</strain>
    </source>
</reference>
<gene>
    <name evidence="2" type="ORF">HMPREF9469_03767</name>
</gene>
<organism evidence="2 3">
    <name type="scientific">[Clostridium] citroniae WAL-17108</name>
    <dbReference type="NCBI Taxonomy" id="742733"/>
    <lineage>
        <taxon>Bacteria</taxon>
        <taxon>Bacillati</taxon>
        <taxon>Bacillota</taxon>
        <taxon>Clostridia</taxon>
        <taxon>Lachnospirales</taxon>
        <taxon>Lachnospiraceae</taxon>
        <taxon>Enterocloster</taxon>
    </lineage>
</organism>
<dbReference type="Proteomes" id="UP000003763">
    <property type="component" value="Unassembled WGS sequence"/>
</dbReference>
<feature type="transmembrane region" description="Helical" evidence="1">
    <location>
        <begin position="126"/>
        <end position="146"/>
    </location>
</feature>
<evidence type="ECO:0000313" key="3">
    <source>
        <dbReference type="Proteomes" id="UP000003763"/>
    </source>
</evidence>
<protein>
    <submittedName>
        <fullName evidence="2">Uncharacterized protein</fullName>
    </submittedName>
</protein>
<dbReference type="EMBL" id="ADLJ01000029">
    <property type="protein sequence ID" value="EHE97663.1"/>
    <property type="molecule type" value="Genomic_DNA"/>
</dbReference>
<feature type="transmembrane region" description="Helical" evidence="1">
    <location>
        <begin position="73"/>
        <end position="91"/>
    </location>
</feature>
<accession>G5HMF5</accession>
<comment type="caution">
    <text evidence="2">The sequence shown here is derived from an EMBL/GenBank/DDBJ whole genome shotgun (WGS) entry which is preliminary data.</text>
</comment>